<dbReference type="Pfam" id="PF09764">
    <property type="entry name" value="Nt_Gln_amidase"/>
    <property type="match status" value="1"/>
</dbReference>
<evidence type="ECO:0000256" key="3">
    <source>
        <dbReference type="ARBA" id="ARBA00011245"/>
    </source>
</evidence>
<evidence type="ECO:0000256" key="7">
    <source>
        <dbReference type="ARBA" id="ARBA00048768"/>
    </source>
</evidence>
<evidence type="ECO:0000256" key="8">
    <source>
        <dbReference type="RuleBase" id="RU367082"/>
    </source>
</evidence>
<dbReference type="Proteomes" id="UP001142055">
    <property type="component" value="Chromosome 2"/>
</dbReference>
<comment type="catalytic activity">
    <reaction evidence="7 8">
        <text>N-terminal L-glutaminyl-[protein] + H2O = N-terminal L-glutamyl-[protein] + NH4(+)</text>
        <dbReference type="Rhea" id="RHEA:50680"/>
        <dbReference type="Rhea" id="RHEA-COMP:12668"/>
        <dbReference type="Rhea" id="RHEA-COMP:12777"/>
        <dbReference type="ChEBI" id="CHEBI:15377"/>
        <dbReference type="ChEBI" id="CHEBI:28938"/>
        <dbReference type="ChEBI" id="CHEBI:64721"/>
        <dbReference type="ChEBI" id="CHEBI:64722"/>
        <dbReference type="EC" id="3.5.1.122"/>
    </reaction>
</comment>
<accession>A0A9Q0RNX8</accession>
<evidence type="ECO:0000256" key="1">
    <source>
        <dbReference type="ARBA" id="ARBA00003923"/>
    </source>
</evidence>
<dbReference type="GO" id="GO:0005634">
    <property type="term" value="C:nucleus"/>
    <property type="evidence" value="ECO:0007669"/>
    <property type="project" value="TreeGrafter"/>
</dbReference>
<dbReference type="PANTHER" id="PTHR13035:SF0">
    <property type="entry name" value="PROTEIN N-TERMINAL GLUTAMINE AMIDOHYDROLASE"/>
    <property type="match status" value="1"/>
</dbReference>
<gene>
    <name evidence="10" type="ORF">RDWZM_006993</name>
</gene>
<reference evidence="10" key="1">
    <citation type="submission" date="2022-12" db="EMBL/GenBank/DDBJ databases">
        <title>Genome assemblies of Blomia tropicalis.</title>
        <authorList>
            <person name="Cui Y."/>
        </authorList>
    </citation>
    <scope>NUCLEOTIDE SEQUENCE</scope>
    <source>
        <tissue evidence="10">Adult mites</tissue>
    </source>
</reference>
<evidence type="ECO:0000256" key="5">
    <source>
        <dbReference type="ARBA" id="ARBA00021247"/>
    </source>
</evidence>
<keyword evidence="11" id="KW-1185">Reference proteome</keyword>
<dbReference type="InterPro" id="IPR039733">
    <property type="entry name" value="NTAQ1"/>
</dbReference>
<evidence type="ECO:0000256" key="2">
    <source>
        <dbReference type="ARBA" id="ARBA00008985"/>
    </source>
</evidence>
<dbReference type="PANTHER" id="PTHR13035">
    <property type="entry name" value="PROTEIN N-TERMINAL GLUTAMINE AMIDOHYDROLASE"/>
    <property type="match status" value="1"/>
</dbReference>
<dbReference type="EMBL" id="JAPWDV010000002">
    <property type="protein sequence ID" value="KAJ6221181.1"/>
    <property type="molecule type" value="Genomic_DNA"/>
</dbReference>
<evidence type="ECO:0000256" key="6">
    <source>
        <dbReference type="ARBA" id="ARBA00022801"/>
    </source>
</evidence>
<feature type="domain" description="Protein N-terminal glutamine amidohydrolase alpha beta roll" evidence="9">
    <location>
        <begin position="24"/>
        <end position="202"/>
    </location>
</feature>
<proteinExistence type="inferred from homology"/>
<dbReference type="Gene3D" id="3.10.620.10">
    <property type="entry name" value="Protein N-terminal glutamine amidohydrolase, alpha beta roll"/>
    <property type="match status" value="1"/>
</dbReference>
<name>A0A9Q0RNX8_BLOTA</name>
<dbReference type="GO" id="GO:0005829">
    <property type="term" value="C:cytosol"/>
    <property type="evidence" value="ECO:0007669"/>
    <property type="project" value="TreeGrafter"/>
</dbReference>
<comment type="function">
    <text evidence="1 8">Mediates the side-chain deamidation of N-terminal glutamine residues to glutamate, an important step in N-end rule pathway of protein degradation. Conversion of the resulting N-terminal glutamine to glutamate renders the protein susceptible to arginylation, polyubiquitination and degradation as specified by the N-end rule. Does not act on substrates with internal or C-terminal glutamine and does not act on non-glutamine residues in any position.</text>
</comment>
<sequence>MSTFENVSICDSPLSCLDDSKLIYTPFYCEENIYKLCETVKSEQIDQLKNCYAVFISNQHEHIPLWGQKVGRQTEEFLVIWDYHVIMIHLENNTSRVYDFDSVLPFPVSGKHYFDLVLRHCRIKDTYQYQFRVINAEDYLQTFASDRSRMKDNDGNYLKPPPAYECIRTENETNNLNKFISMETQHFQVGEIMSWNQMKQLFVTSQ</sequence>
<dbReference type="GO" id="GO:0070773">
    <property type="term" value="F:protein-N-terminal glutamine amidohydrolase activity"/>
    <property type="evidence" value="ECO:0007669"/>
    <property type="project" value="UniProtKB-UniRule"/>
</dbReference>
<evidence type="ECO:0000259" key="9">
    <source>
        <dbReference type="Pfam" id="PF09764"/>
    </source>
</evidence>
<evidence type="ECO:0000313" key="11">
    <source>
        <dbReference type="Proteomes" id="UP001142055"/>
    </source>
</evidence>
<dbReference type="OMA" id="GWGTVYS"/>
<comment type="subunit">
    <text evidence="3 8">Monomer.</text>
</comment>
<evidence type="ECO:0000256" key="4">
    <source>
        <dbReference type="ARBA" id="ARBA00012718"/>
    </source>
</evidence>
<dbReference type="InterPro" id="IPR037132">
    <property type="entry name" value="N_Gln_amidohydro_ab_roll_sf"/>
</dbReference>
<organism evidence="10 11">
    <name type="scientific">Blomia tropicalis</name>
    <name type="common">Mite</name>
    <dbReference type="NCBI Taxonomy" id="40697"/>
    <lineage>
        <taxon>Eukaryota</taxon>
        <taxon>Metazoa</taxon>
        <taxon>Ecdysozoa</taxon>
        <taxon>Arthropoda</taxon>
        <taxon>Chelicerata</taxon>
        <taxon>Arachnida</taxon>
        <taxon>Acari</taxon>
        <taxon>Acariformes</taxon>
        <taxon>Sarcoptiformes</taxon>
        <taxon>Astigmata</taxon>
        <taxon>Glycyphagoidea</taxon>
        <taxon>Echimyopodidae</taxon>
        <taxon>Blomia</taxon>
    </lineage>
</organism>
<dbReference type="InterPro" id="IPR023128">
    <property type="entry name" value="Prot_N_Gln_amidohydro_ab_roll"/>
</dbReference>
<dbReference type="OrthoDB" id="191192at2759"/>
<keyword evidence="6 8" id="KW-0378">Hydrolase</keyword>
<comment type="caution">
    <text evidence="10">The sequence shown here is derived from an EMBL/GenBank/DDBJ whole genome shotgun (WGS) entry which is preliminary data.</text>
</comment>
<evidence type="ECO:0000313" key="10">
    <source>
        <dbReference type="EMBL" id="KAJ6221181.1"/>
    </source>
</evidence>
<comment type="similarity">
    <text evidence="2 8">Belongs to the NTAQ1 family.</text>
</comment>
<dbReference type="AlphaFoldDB" id="A0A9Q0RNX8"/>
<protein>
    <recommendedName>
        <fullName evidence="5 8">Protein N-terminal glutamine amidohydrolase</fullName>
        <ecNumber evidence="4 8">3.5.1.122</ecNumber>
    </recommendedName>
    <alternativeName>
        <fullName evidence="8">Protein NH2-terminal glutamine deamidase</fullName>
    </alternativeName>
</protein>
<dbReference type="EC" id="3.5.1.122" evidence="4 8"/>
<dbReference type="GO" id="GO:0008418">
    <property type="term" value="F:protein-N-terminal asparagine amidohydrolase activity"/>
    <property type="evidence" value="ECO:0007669"/>
    <property type="project" value="UniProtKB-UniRule"/>
</dbReference>